<name>A0A0S3PQW1_9BRAD</name>
<evidence type="ECO:0000256" key="9">
    <source>
        <dbReference type="ARBA" id="ARBA00022801"/>
    </source>
</evidence>
<evidence type="ECO:0000256" key="5">
    <source>
        <dbReference type="ARBA" id="ARBA00022023"/>
    </source>
</evidence>
<dbReference type="InterPro" id="IPR011257">
    <property type="entry name" value="DNA_glycosylase"/>
</dbReference>
<dbReference type="EC" id="3.2.2.31" evidence="4 14"/>
<evidence type="ECO:0000256" key="4">
    <source>
        <dbReference type="ARBA" id="ARBA00012045"/>
    </source>
</evidence>
<comment type="similarity">
    <text evidence="3 14">Belongs to the Nth/MutY family.</text>
</comment>
<dbReference type="Pfam" id="PF00633">
    <property type="entry name" value="HHH"/>
    <property type="match status" value="1"/>
</dbReference>
<keyword evidence="9 16" id="KW-0378">Hydrolase</keyword>
<dbReference type="AlphaFoldDB" id="A0A0S3PQW1"/>
<keyword evidence="10 14" id="KW-0408">Iron</keyword>
<dbReference type="KEGG" id="vgo:GJW-30_1_00850"/>
<keyword evidence="13 14" id="KW-0326">Glycosidase</keyword>
<dbReference type="InterPro" id="IPR004036">
    <property type="entry name" value="Endonuclease-III-like_CS2"/>
</dbReference>
<dbReference type="InterPro" id="IPR023170">
    <property type="entry name" value="HhH_base_excis_C"/>
</dbReference>
<dbReference type="InterPro" id="IPR029119">
    <property type="entry name" value="MutY_C"/>
</dbReference>
<reference evidence="16 17" key="1">
    <citation type="submission" date="2015-08" db="EMBL/GenBank/DDBJ databases">
        <title>Investigation of the bacterial diversity of lava forest soil.</title>
        <authorList>
            <person name="Lee J.S."/>
        </authorList>
    </citation>
    <scope>NUCLEOTIDE SEQUENCE [LARGE SCALE GENOMIC DNA]</scope>
    <source>
        <strain evidence="16 17">GJW-30</strain>
    </source>
</reference>
<dbReference type="InterPro" id="IPR003265">
    <property type="entry name" value="HhH-GPD_domain"/>
</dbReference>
<dbReference type="EMBL" id="AP014946">
    <property type="protein sequence ID" value="BAT58326.1"/>
    <property type="molecule type" value="Genomic_DNA"/>
</dbReference>
<dbReference type="PANTHER" id="PTHR42944:SF1">
    <property type="entry name" value="ADENINE DNA GLYCOSYLASE"/>
    <property type="match status" value="1"/>
</dbReference>
<dbReference type="GO" id="GO:0046872">
    <property type="term" value="F:metal ion binding"/>
    <property type="evidence" value="ECO:0007669"/>
    <property type="project" value="UniProtKB-UniRule"/>
</dbReference>
<dbReference type="GO" id="GO:0035485">
    <property type="term" value="F:adenine/guanine mispair binding"/>
    <property type="evidence" value="ECO:0007669"/>
    <property type="project" value="TreeGrafter"/>
</dbReference>
<dbReference type="PANTHER" id="PTHR42944">
    <property type="entry name" value="ADENINE DNA GLYCOSYLASE"/>
    <property type="match status" value="1"/>
</dbReference>
<dbReference type="FunFam" id="1.10.340.30:FF:000002">
    <property type="entry name" value="Adenine DNA glycosylase"/>
    <property type="match status" value="1"/>
</dbReference>
<dbReference type="GO" id="GO:0034039">
    <property type="term" value="F:8-oxo-7,8-dihydroguanine DNA N-glycosylase activity"/>
    <property type="evidence" value="ECO:0007669"/>
    <property type="project" value="TreeGrafter"/>
</dbReference>
<feature type="domain" description="HhH-GPD" evidence="15">
    <location>
        <begin position="56"/>
        <end position="205"/>
    </location>
</feature>
<dbReference type="GO" id="GO:0006298">
    <property type="term" value="P:mismatch repair"/>
    <property type="evidence" value="ECO:0007669"/>
    <property type="project" value="TreeGrafter"/>
</dbReference>
<dbReference type="NCBIfam" id="TIGR01084">
    <property type="entry name" value="mutY"/>
    <property type="match status" value="1"/>
</dbReference>
<evidence type="ECO:0000256" key="14">
    <source>
        <dbReference type="RuleBase" id="RU365096"/>
    </source>
</evidence>
<dbReference type="SUPFAM" id="SSF55811">
    <property type="entry name" value="Nudix"/>
    <property type="match status" value="1"/>
</dbReference>
<evidence type="ECO:0000256" key="2">
    <source>
        <dbReference type="ARBA" id="ARBA00002933"/>
    </source>
</evidence>
<dbReference type="Gene3D" id="1.10.1670.10">
    <property type="entry name" value="Helix-hairpin-Helix base-excision DNA repair enzymes (C-terminal)"/>
    <property type="match status" value="1"/>
</dbReference>
<accession>A0A0S3PQW1</accession>
<dbReference type="Pfam" id="PF00730">
    <property type="entry name" value="HhH-GPD"/>
    <property type="match status" value="1"/>
</dbReference>
<keyword evidence="7" id="KW-0479">Metal-binding</keyword>
<gene>
    <name evidence="16" type="primary">yfhQ</name>
    <name evidence="16" type="ORF">GJW-30_1_00850</name>
</gene>
<dbReference type="Gene3D" id="3.90.79.10">
    <property type="entry name" value="Nucleoside Triphosphate Pyrophosphohydrolase"/>
    <property type="match status" value="1"/>
</dbReference>
<dbReference type="GO" id="GO:0051539">
    <property type="term" value="F:4 iron, 4 sulfur cluster binding"/>
    <property type="evidence" value="ECO:0007669"/>
    <property type="project" value="UniProtKB-UniRule"/>
</dbReference>
<evidence type="ECO:0000313" key="17">
    <source>
        <dbReference type="Proteomes" id="UP000236884"/>
    </source>
</evidence>
<proteinExistence type="inferred from homology"/>
<evidence type="ECO:0000256" key="6">
    <source>
        <dbReference type="ARBA" id="ARBA00022485"/>
    </source>
</evidence>
<dbReference type="PROSITE" id="PS01155">
    <property type="entry name" value="ENDONUCLEASE_III_2"/>
    <property type="match status" value="1"/>
</dbReference>
<dbReference type="InterPro" id="IPR044298">
    <property type="entry name" value="MIG/MutY"/>
</dbReference>
<dbReference type="PROSITE" id="PS00764">
    <property type="entry name" value="ENDONUCLEASE_III_1"/>
    <property type="match status" value="1"/>
</dbReference>
<sequence>MTVSAASVRRKPRASRVASPSDALLAWYDRHRRVLPWRALPGETADPYRVWLSEIMLQQTTVKAVGPYFARFTARWPDVTKLAAAPLDDVLKEWAGLGYYARARNLYACARAVTEDHGGLFPRDEAGLRALPGIGDYTAAAITAIAFNIPATPVDGNIERVMSRYFAVDEELPRAKPRIRELATSLRPDDRPGDYAQALMDLGATICTPKRPACALCPWHDPCAARQAGTQETYPRKAPKREGALRRGAAFWVEREDGAVLVRTRPPRGLLGGMTEIPTSAWSADDSDALSEAPLVAGWQRTLGVVTHVFTHFPLELTVYVARVSQRTPAPEGCRFVAAADLDGEALPSLMRKVVAHARQVKNKRDSNP</sequence>
<keyword evidence="11" id="KW-0411">Iron-sulfur</keyword>
<evidence type="ECO:0000256" key="8">
    <source>
        <dbReference type="ARBA" id="ARBA00022763"/>
    </source>
</evidence>
<dbReference type="Proteomes" id="UP000236884">
    <property type="component" value="Chromosome"/>
</dbReference>
<dbReference type="InterPro" id="IPR015797">
    <property type="entry name" value="NUDIX_hydrolase-like_dom_sf"/>
</dbReference>
<dbReference type="Gene3D" id="1.10.340.30">
    <property type="entry name" value="Hypothetical protein, domain 2"/>
    <property type="match status" value="1"/>
</dbReference>
<dbReference type="OrthoDB" id="9802365at2"/>
<dbReference type="GO" id="GO:0032357">
    <property type="term" value="F:oxidized purine DNA binding"/>
    <property type="evidence" value="ECO:0007669"/>
    <property type="project" value="TreeGrafter"/>
</dbReference>
<evidence type="ECO:0000256" key="10">
    <source>
        <dbReference type="ARBA" id="ARBA00023004"/>
    </source>
</evidence>
<dbReference type="RefSeq" id="WP_096352060.1">
    <property type="nucleotide sequence ID" value="NZ_AP014946.1"/>
</dbReference>
<comment type="cofactor">
    <cofactor evidence="14">
        <name>[4Fe-4S] cluster</name>
        <dbReference type="ChEBI" id="CHEBI:49883"/>
    </cofactor>
    <text evidence="14">Binds 1 [4Fe-4S] cluster.</text>
</comment>
<evidence type="ECO:0000256" key="7">
    <source>
        <dbReference type="ARBA" id="ARBA00022723"/>
    </source>
</evidence>
<dbReference type="InterPro" id="IPR004035">
    <property type="entry name" value="Endouclease-III_FeS-bd_BS"/>
</dbReference>
<keyword evidence="6" id="KW-0004">4Fe-4S</keyword>
<dbReference type="SMART" id="SM00478">
    <property type="entry name" value="ENDO3c"/>
    <property type="match status" value="1"/>
</dbReference>
<organism evidence="16 17">
    <name type="scientific">Variibacter gotjawalensis</name>
    <dbReference type="NCBI Taxonomy" id="1333996"/>
    <lineage>
        <taxon>Bacteria</taxon>
        <taxon>Pseudomonadati</taxon>
        <taxon>Pseudomonadota</taxon>
        <taxon>Alphaproteobacteria</taxon>
        <taxon>Hyphomicrobiales</taxon>
        <taxon>Nitrobacteraceae</taxon>
        <taxon>Variibacter</taxon>
    </lineage>
</organism>
<dbReference type="CDD" id="cd00056">
    <property type="entry name" value="ENDO3c"/>
    <property type="match status" value="1"/>
</dbReference>
<evidence type="ECO:0000256" key="1">
    <source>
        <dbReference type="ARBA" id="ARBA00000843"/>
    </source>
</evidence>
<dbReference type="InterPro" id="IPR000445">
    <property type="entry name" value="HhH_motif"/>
</dbReference>
<comment type="catalytic activity">
    <reaction evidence="1 14">
        <text>Hydrolyzes free adenine bases from 7,8-dihydro-8-oxoguanine:adenine mismatched double-stranded DNA, leaving an apurinic site.</text>
        <dbReference type="EC" id="3.2.2.31"/>
    </reaction>
</comment>
<protein>
    <recommendedName>
        <fullName evidence="5 14">Adenine DNA glycosylase</fullName>
        <ecNumber evidence="4 14">3.2.2.31</ecNumber>
    </recommendedName>
</protein>
<evidence type="ECO:0000259" key="15">
    <source>
        <dbReference type="SMART" id="SM00478"/>
    </source>
</evidence>
<keyword evidence="12" id="KW-0234">DNA repair</keyword>
<evidence type="ECO:0000256" key="12">
    <source>
        <dbReference type="ARBA" id="ARBA00023204"/>
    </source>
</evidence>
<dbReference type="CDD" id="cd03431">
    <property type="entry name" value="NUDIX_DNA_Glycosylase_C-MutY"/>
    <property type="match status" value="1"/>
</dbReference>
<evidence type="ECO:0000256" key="13">
    <source>
        <dbReference type="ARBA" id="ARBA00023295"/>
    </source>
</evidence>
<dbReference type="SUPFAM" id="SSF48150">
    <property type="entry name" value="DNA-glycosylase"/>
    <property type="match status" value="1"/>
</dbReference>
<evidence type="ECO:0000256" key="11">
    <source>
        <dbReference type="ARBA" id="ARBA00023014"/>
    </source>
</evidence>
<dbReference type="Pfam" id="PF14815">
    <property type="entry name" value="NUDIX_4"/>
    <property type="match status" value="1"/>
</dbReference>
<dbReference type="GO" id="GO:0006284">
    <property type="term" value="P:base-excision repair"/>
    <property type="evidence" value="ECO:0007669"/>
    <property type="project" value="UniProtKB-UniRule"/>
</dbReference>
<keyword evidence="17" id="KW-1185">Reference proteome</keyword>
<dbReference type="GO" id="GO:0000701">
    <property type="term" value="F:purine-specific mismatch base pair DNA N-glycosylase activity"/>
    <property type="evidence" value="ECO:0007669"/>
    <property type="project" value="UniProtKB-EC"/>
</dbReference>
<comment type="function">
    <text evidence="2">Adenine glycosylase active on G-A mispairs. MutY also corrects error-prone DNA synthesis past GO lesions which are due to the oxidatively damaged form of guanine: 7,8-dihydro-8-oxoguanine (8-oxo-dGTP).</text>
</comment>
<keyword evidence="8 14" id="KW-0227">DNA damage</keyword>
<evidence type="ECO:0000313" key="16">
    <source>
        <dbReference type="EMBL" id="BAT58326.1"/>
    </source>
</evidence>
<evidence type="ECO:0000256" key="3">
    <source>
        <dbReference type="ARBA" id="ARBA00008343"/>
    </source>
</evidence>
<dbReference type="InterPro" id="IPR005760">
    <property type="entry name" value="A/G_AdeGlyc_MutY"/>
</dbReference>